<reference evidence="3 4" key="1">
    <citation type="submission" date="2019-05" db="EMBL/GenBank/DDBJ databases">
        <title>Emergence of the Ug99 lineage of the wheat stem rust pathogen through somatic hybridization.</title>
        <authorList>
            <person name="Li F."/>
            <person name="Upadhyaya N.M."/>
            <person name="Sperschneider J."/>
            <person name="Matny O."/>
            <person name="Nguyen-Phuc H."/>
            <person name="Mago R."/>
            <person name="Raley C."/>
            <person name="Miller M.E."/>
            <person name="Silverstein K.A.T."/>
            <person name="Henningsen E."/>
            <person name="Hirsch C.D."/>
            <person name="Visser B."/>
            <person name="Pretorius Z.A."/>
            <person name="Steffenson B.J."/>
            <person name="Schwessinger B."/>
            <person name="Dodds P.N."/>
            <person name="Figueroa M."/>
        </authorList>
    </citation>
    <scope>NUCLEOTIDE SEQUENCE [LARGE SCALE GENOMIC DNA]</scope>
    <source>
        <strain evidence="2">21-0</strain>
        <strain evidence="1 4">Ug99</strain>
    </source>
</reference>
<gene>
    <name evidence="2" type="ORF">PGT21_002133</name>
    <name evidence="1" type="ORF">PGTUg99_006272</name>
</gene>
<evidence type="ECO:0000313" key="3">
    <source>
        <dbReference type="Proteomes" id="UP000324748"/>
    </source>
</evidence>
<keyword evidence="3" id="KW-1185">Reference proteome</keyword>
<dbReference type="EMBL" id="VSWC01000131">
    <property type="protein sequence ID" value="KAA1080315.1"/>
    <property type="molecule type" value="Genomic_DNA"/>
</dbReference>
<evidence type="ECO:0000313" key="2">
    <source>
        <dbReference type="EMBL" id="KAA1080315.1"/>
    </source>
</evidence>
<proteinExistence type="predicted"/>
<organism evidence="2 3">
    <name type="scientific">Puccinia graminis f. sp. tritici</name>
    <dbReference type="NCBI Taxonomy" id="56615"/>
    <lineage>
        <taxon>Eukaryota</taxon>
        <taxon>Fungi</taxon>
        <taxon>Dikarya</taxon>
        <taxon>Basidiomycota</taxon>
        <taxon>Pucciniomycotina</taxon>
        <taxon>Pucciniomycetes</taxon>
        <taxon>Pucciniales</taxon>
        <taxon>Pucciniaceae</taxon>
        <taxon>Puccinia</taxon>
    </lineage>
</organism>
<evidence type="ECO:0000313" key="4">
    <source>
        <dbReference type="Proteomes" id="UP000325313"/>
    </source>
</evidence>
<comment type="caution">
    <text evidence="2">The sequence shown here is derived from an EMBL/GenBank/DDBJ whole genome shotgun (WGS) entry which is preliminary data.</text>
</comment>
<evidence type="ECO:0000313" key="1">
    <source>
        <dbReference type="EMBL" id="KAA1077203.1"/>
    </source>
</evidence>
<dbReference type="EMBL" id="VDEP01000452">
    <property type="protein sequence ID" value="KAA1077203.1"/>
    <property type="molecule type" value="Genomic_DNA"/>
</dbReference>
<name>A0A5B0MTK0_PUCGR</name>
<dbReference type="AlphaFoldDB" id="A0A5B0MTK0"/>
<dbReference type="Proteomes" id="UP000324748">
    <property type="component" value="Unassembled WGS sequence"/>
</dbReference>
<dbReference type="Proteomes" id="UP000325313">
    <property type="component" value="Unassembled WGS sequence"/>
</dbReference>
<sequence>MVQEVTKSDDDQPVGIEPTHFEVAYKYTNYRSDIALFGGAYVKHYGQIAVAAGRSVT</sequence>
<accession>A0A5B0MTK0</accession>
<protein>
    <submittedName>
        <fullName evidence="2">Uncharacterized protein</fullName>
    </submittedName>
</protein>